<name>A0A2T4PQE7_9STAP</name>
<dbReference type="RefSeq" id="WP_107557396.1">
    <property type="nucleotide sequence ID" value="NZ_PZFK01000041.1"/>
</dbReference>
<comment type="caution">
    <text evidence="3">The sequence shown here is derived from an EMBL/GenBank/DDBJ whole genome shotgun (WGS) entry which is preliminary data.</text>
</comment>
<protein>
    <submittedName>
        <fullName evidence="3">NAD-dependent dehydratase</fullName>
    </submittedName>
</protein>
<dbReference type="Gene3D" id="3.90.25.10">
    <property type="entry name" value="UDP-galactose 4-epimerase, domain 1"/>
    <property type="match status" value="1"/>
</dbReference>
<dbReference type="EMBL" id="PZFK01000041">
    <property type="protein sequence ID" value="PTI27867.1"/>
    <property type="molecule type" value="Genomic_DNA"/>
</dbReference>
<dbReference type="Gene3D" id="3.40.50.720">
    <property type="entry name" value="NAD(P)-binding Rossmann-like Domain"/>
    <property type="match status" value="1"/>
</dbReference>
<dbReference type="AlphaFoldDB" id="A0A2T4PQE7"/>
<dbReference type="Proteomes" id="UP000241209">
    <property type="component" value="Unassembled WGS sequence"/>
</dbReference>
<dbReference type="PRINTS" id="PR01713">
    <property type="entry name" value="NUCEPIMERASE"/>
</dbReference>
<organism evidence="3 4">
    <name type="scientific">Mammaliicoccus vitulinus</name>
    <dbReference type="NCBI Taxonomy" id="71237"/>
    <lineage>
        <taxon>Bacteria</taxon>
        <taxon>Bacillati</taxon>
        <taxon>Bacillota</taxon>
        <taxon>Bacilli</taxon>
        <taxon>Bacillales</taxon>
        <taxon>Staphylococcaceae</taxon>
        <taxon>Mammaliicoccus</taxon>
    </lineage>
</organism>
<evidence type="ECO:0000313" key="4">
    <source>
        <dbReference type="Proteomes" id="UP000241209"/>
    </source>
</evidence>
<feature type="domain" description="NAD-dependent epimerase/dehydratase" evidence="2">
    <location>
        <begin position="3"/>
        <end position="242"/>
    </location>
</feature>
<comment type="similarity">
    <text evidence="1">Belongs to the NAD(P)-dependent epimerase/dehydratase family.</text>
</comment>
<dbReference type="SUPFAM" id="SSF51735">
    <property type="entry name" value="NAD(P)-binding Rossmann-fold domains"/>
    <property type="match status" value="1"/>
</dbReference>
<proteinExistence type="inferred from homology"/>
<dbReference type="PANTHER" id="PTHR43000">
    <property type="entry name" value="DTDP-D-GLUCOSE 4,6-DEHYDRATASE-RELATED"/>
    <property type="match status" value="1"/>
</dbReference>
<evidence type="ECO:0000313" key="3">
    <source>
        <dbReference type="EMBL" id="PTI27867.1"/>
    </source>
</evidence>
<accession>A0A2T4PQE7</accession>
<dbReference type="InterPro" id="IPR036291">
    <property type="entry name" value="NAD(P)-bd_dom_sf"/>
</dbReference>
<dbReference type="Pfam" id="PF01370">
    <property type="entry name" value="Epimerase"/>
    <property type="match status" value="1"/>
</dbReference>
<sequence length="315" mass="35210">MNVLVTGGAGFIGSHVVEHYLNHGHEVFVIDNLSTGNRENIPFVKAENFFEEDICDLDLVGNIIKEYQFDLIIHLAAVVSVVDTINNPVDSNEVNITATLNLLESNRLYNNNIKRIIFASSAAVYGNNTQLPNSIMKLVNPISPYAIQKYAGEQYVKQYSNLYDIPTTALRFFNVYGPRQDPKSAYSGVLSIMQSSYLDEKPFTFFGDGTQTRDFVYVKDVVQAISLVADSDNAIGHVFNVGTGKPSSLMEVFEFLGNVLEKDISTNFVNEREGDIKHSYADIQELSNLGYFPKYSIEEGLYSYINESTKKEIGV</sequence>
<evidence type="ECO:0000256" key="1">
    <source>
        <dbReference type="ARBA" id="ARBA00007637"/>
    </source>
</evidence>
<evidence type="ECO:0000259" key="2">
    <source>
        <dbReference type="Pfam" id="PF01370"/>
    </source>
</evidence>
<dbReference type="InterPro" id="IPR001509">
    <property type="entry name" value="Epimerase_deHydtase"/>
</dbReference>
<gene>
    <name evidence="3" type="ORF">BU072_12695</name>
</gene>
<reference evidence="3 4" key="1">
    <citation type="journal article" date="2016" name="Front. Microbiol.">
        <title>Comprehensive Phylogenetic Analysis of Bovine Non-aureus Staphylococci Species Based on Whole-Genome Sequencing.</title>
        <authorList>
            <person name="Naushad S."/>
            <person name="Barkema H.W."/>
            <person name="Luby C."/>
            <person name="Condas L.A."/>
            <person name="Nobrega D.B."/>
            <person name="Carson D.A."/>
            <person name="De Buck J."/>
        </authorList>
    </citation>
    <scope>NUCLEOTIDE SEQUENCE [LARGE SCALE GENOMIC DNA]</scope>
    <source>
        <strain evidence="3 4">SNUC 2204</strain>
    </source>
</reference>